<feature type="compositionally biased region" description="Basic and acidic residues" evidence="1">
    <location>
        <begin position="382"/>
        <end position="401"/>
    </location>
</feature>
<proteinExistence type="predicted"/>
<comment type="caution">
    <text evidence="2">The sequence shown here is derived from an EMBL/GenBank/DDBJ whole genome shotgun (WGS) entry which is preliminary data.</text>
</comment>
<name>A0AAD9HV84_9PEZI</name>
<feature type="compositionally biased region" description="Polar residues" evidence="1">
    <location>
        <begin position="196"/>
        <end position="208"/>
    </location>
</feature>
<evidence type="ECO:0000313" key="3">
    <source>
        <dbReference type="Proteomes" id="UP001232148"/>
    </source>
</evidence>
<gene>
    <name evidence="2" type="ORF">LX32DRAFT_715984</name>
</gene>
<feature type="region of interest" description="Disordered" evidence="1">
    <location>
        <begin position="326"/>
        <end position="406"/>
    </location>
</feature>
<accession>A0AAD9HV84</accession>
<keyword evidence="3" id="KW-1185">Reference proteome</keyword>
<protein>
    <submittedName>
        <fullName evidence="2">Uncharacterized protein</fullName>
    </submittedName>
</protein>
<organism evidence="2 3">
    <name type="scientific">Colletotrichum zoysiae</name>
    <dbReference type="NCBI Taxonomy" id="1216348"/>
    <lineage>
        <taxon>Eukaryota</taxon>
        <taxon>Fungi</taxon>
        <taxon>Dikarya</taxon>
        <taxon>Ascomycota</taxon>
        <taxon>Pezizomycotina</taxon>
        <taxon>Sordariomycetes</taxon>
        <taxon>Hypocreomycetidae</taxon>
        <taxon>Glomerellales</taxon>
        <taxon>Glomerellaceae</taxon>
        <taxon>Colletotrichum</taxon>
        <taxon>Colletotrichum graminicola species complex</taxon>
    </lineage>
</organism>
<feature type="compositionally biased region" description="Acidic residues" evidence="1">
    <location>
        <begin position="275"/>
        <end position="284"/>
    </location>
</feature>
<dbReference type="AlphaFoldDB" id="A0AAD9HV84"/>
<evidence type="ECO:0000256" key="1">
    <source>
        <dbReference type="SAM" id="MobiDB-lite"/>
    </source>
</evidence>
<reference evidence="2" key="1">
    <citation type="submission" date="2021-06" db="EMBL/GenBank/DDBJ databases">
        <title>Comparative genomics, transcriptomics and evolutionary studies reveal genomic signatures of adaptation to plant cell wall in hemibiotrophic fungi.</title>
        <authorList>
            <consortium name="DOE Joint Genome Institute"/>
            <person name="Baroncelli R."/>
            <person name="Diaz J.F."/>
            <person name="Benocci T."/>
            <person name="Peng M."/>
            <person name="Battaglia E."/>
            <person name="Haridas S."/>
            <person name="Andreopoulos W."/>
            <person name="Labutti K."/>
            <person name="Pangilinan J."/>
            <person name="Floch G.L."/>
            <person name="Makela M.R."/>
            <person name="Henrissat B."/>
            <person name="Grigoriev I.V."/>
            <person name="Crouch J.A."/>
            <person name="De Vries R.P."/>
            <person name="Sukno S.A."/>
            <person name="Thon M.R."/>
        </authorList>
    </citation>
    <scope>NUCLEOTIDE SEQUENCE</scope>
    <source>
        <strain evidence="2">MAFF235873</strain>
    </source>
</reference>
<dbReference type="Proteomes" id="UP001232148">
    <property type="component" value="Unassembled WGS sequence"/>
</dbReference>
<feature type="region of interest" description="Disordered" evidence="1">
    <location>
        <begin position="234"/>
        <end position="284"/>
    </location>
</feature>
<dbReference type="EMBL" id="MU842811">
    <property type="protein sequence ID" value="KAK2034926.1"/>
    <property type="molecule type" value="Genomic_DNA"/>
</dbReference>
<feature type="region of interest" description="Disordered" evidence="1">
    <location>
        <begin position="196"/>
        <end position="215"/>
    </location>
</feature>
<sequence length="521" mass="58612">MERESRPAAGKVAYNVWLDAFDDGLWSDEPRPQKVRLVASEFVERQWINTRPEIINDWNQRQDSWRLPTAHEKDLAKWDIDHHCLWIGWFVPRLHRLYENRILERGQCVNNCIGRVLDRSNVSKAFKVVYKSGGTSKNKLFALYSPDENGICRAISVPGGVCSVLFFKEWRDDTVNGRTSRQKSWLRNVMSSSLAEPSIPTRKTSSEPQHNEQGRQVCYDESALSDCFVVEDQSSSWNDSDRDGSEYVFSGTESSESDNDSEPSHTSAHLKASDDESEEECDDEDIGRKLTDIGPMQQDIWNQASHIISTRNTATDNIPLSAGVARHLPRVSLRPPRSPPAATFRTTSDTQTRKRQVGQRDELASRSKRSRPSRQTSAALVKAEKGDTNDEDQVKVQNTHDSDDEVQFIREVSLAKTRKKQDAATSAAPPPSESVAFIRDFIAAGKLSRVAHLQDAVSRRLTLKPFRKHLTSTPEAESDALANNIAENEDEDTRTMLAEALAAELEEKITGVVKPPPGRQS</sequence>
<evidence type="ECO:0000313" key="2">
    <source>
        <dbReference type="EMBL" id="KAK2034926.1"/>
    </source>
</evidence>